<dbReference type="InterPro" id="IPR003723">
    <property type="entry name" value="Precorrin-6x_reduct"/>
</dbReference>
<gene>
    <name evidence="9" type="primary">cobK</name>
    <name evidence="9" type="ORF">NE619_06510</name>
</gene>
<keyword evidence="4" id="KW-0169">Cobalamin biosynthesis</keyword>
<comment type="catalytic activity">
    <reaction evidence="8">
        <text>precorrin-2 + NAD(+) = sirohydrochlorin + NADH + 2 H(+)</text>
        <dbReference type="Rhea" id="RHEA:15613"/>
        <dbReference type="ChEBI" id="CHEBI:15378"/>
        <dbReference type="ChEBI" id="CHEBI:57540"/>
        <dbReference type="ChEBI" id="CHEBI:57945"/>
        <dbReference type="ChEBI" id="CHEBI:58351"/>
        <dbReference type="ChEBI" id="CHEBI:58827"/>
        <dbReference type="EC" id="1.3.1.76"/>
    </reaction>
</comment>
<dbReference type="NCBIfam" id="TIGR01470">
    <property type="entry name" value="cysG_Nterm"/>
    <property type="match status" value="1"/>
</dbReference>
<dbReference type="GO" id="GO:0016994">
    <property type="term" value="F:precorrin-6A reductase activity"/>
    <property type="evidence" value="ECO:0007669"/>
    <property type="project" value="UniProtKB-EC"/>
</dbReference>
<dbReference type="EC" id="1.3.1.76" evidence="3"/>
<reference evidence="9 10" key="1">
    <citation type="submission" date="2022-06" db="EMBL/GenBank/DDBJ databases">
        <title>Isolation of gut microbiota from human fecal samples.</title>
        <authorList>
            <person name="Pamer E.G."/>
            <person name="Barat B."/>
            <person name="Waligurski E."/>
            <person name="Medina S."/>
            <person name="Paddock L."/>
            <person name="Mostad J."/>
        </authorList>
    </citation>
    <scope>NUCLEOTIDE SEQUENCE [LARGE SCALE GENOMIC DNA]</scope>
    <source>
        <strain evidence="9 10">SL.3.17</strain>
    </source>
</reference>
<comment type="caution">
    <text evidence="9">The sequence shown here is derived from an EMBL/GenBank/DDBJ whole genome shotgun (WGS) entry which is preliminary data.</text>
</comment>
<dbReference type="PANTHER" id="PTHR36925:SF1">
    <property type="entry name" value="COBALT-PRECORRIN-6A REDUCTASE"/>
    <property type="match status" value="1"/>
</dbReference>
<dbReference type="Pfam" id="PF13241">
    <property type="entry name" value="NAD_binding_7"/>
    <property type="match status" value="1"/>
</dbReference>
<dbReference type="Pfam" id="PF02571">
    <property type="entry name" value="CbiJ"/>
    <property type="match status" value="1"/>
</dbReference>
<evidence type="ECO:0000256" key="8">
    <source>
        <dbReference type="ARBA" id="ARBA00047561"/>
    </source>
</evidence>
<dbReference type="PROSITE" id="PS51014">
    <property type="entry name" value="COBK_CBIJ"/>
    <property type="match status" value="1"/>
</dbReference>
<evidence type="ECO:0000313" key="10">
    <source>
        <dbReference type="Proteomes" id="UP001524502"/>
    </source>
</evidence>
<accession>A0ABT1RMH8</accession>
<organism evidence="9 10">
    <name type="scientific">Anaerovorax odorimutans</name>
    <dbReference type="NCBI Taxonomy" id="109327"/>
    <lineage>
        <taxon>Bacteria</taxon>
        <taxon>Bacillati</taxon>
        <taxon>Bacillota</taxon>
        <taxon>Clostridia</taxon>
        <taxon>Peptostreptococcales</taxon>
        <taxon>Anaerovoracaceae</taxon>
        <taxon>Anaerovorax</taxon>
    </lineage>
</organism>
<dbReference type="SUPFAM" id="SSF51735">
    <property type="entry name" value="NAD(P)-binding Rossmann-fold domains"/>
    <property type="match status" value="1"/>
</dbReference>
<keyword evidence="5 9" id="KW-0560">Oxidoreductase</keyword>
<comment type="pathway">
    <text evidence="1">Cofactor biosynthesis; adenosylcobalamin biosynthesis.</text>
</comment>
<dbReference type="Gene3D" id="3.40.50.720">
    <property type="entry name" value="NAD(P)-binding Rossmann-like Domain"/>
    <property type="match status" value="1"/>
</dbReference>
<evidence type="ECO:0000256" key="1">
    <source>
        <dbReference type="ARBA" id="ARBA00004953"/>
    </source>
</evidence>
<dbReference type="Proteomes" id="UP001524502">
    <property type="component" value="Unassembled WGS sequence"/>
</dbReference>
<proteinExistence type="predicted"/>
<evidence type="ECO:0000256" key="4">
    <source>
        <dbReference type="ARBA" id="ARBA00022573"/>
    </source>
</evidence>
<protein>
    <recommendedName>
        <fullName evidence="3">precorrin-2 dehydrogenase</fullName>
        <ecNumber evidence="3">1.3.1.76</ecNumber>
    </recommendedName>
</protein>
<dbReference type="InterPro" id="IPR006367">
    <property type="entry name" value="Sirohaem_synthase_N"/>
</dbReference>
<evidence type="ECO:0000256" key="2">
    <source>
        <dbReference type="ARBA" id="ARBA00005010"/>
    </source>
</evidence>
<evidence type="ECO:0000256" key="7">
    <source>
        <dbReference type="ARBA" id="ARBA00023244"/>
    </source>
</evidence>
<comment type="pathway">
    <text evidence="2">Porphyrin-containing compound metabolism; siroheme biosynthesis; sirohydrochlorin from precorrin-2: step 1/1.</text>
</comment>
<dbReference type="InterPro" id="IPR036291">
    <property type="entry name" value="NAD(P)-bd_dom_sf"/>
</dbReference>
<keyword evidence="6" id="KW-0520">NAD</keyword>
<dbReference type="RefSeq" id="WP_256131560.1">
    <property type="nucleotide sequence ID" value="NZ_JANFXK010000005.1"/>
</dbReference>
<dbReference type="PANTHER" id="PTHR36925">
    <property type="entry name" value="COBALT-PRECORRIN-6A REDUCTASE"/>
    <property type="match status" value="1"/>
</dbReference>
<keyword evidence="10" id="KW-1185">Reference proteome</keyword>
<dbReference type="NCBIfam" id="TIGR00715">
    <property type="entry name" value="precor6x_red"/>
    <property type="match status" value="1"/>
</dbReference>
<evidence type="ECO:0000256" key="3">
    <source>
        <dbReference type="ARBA" id="ARBA00012400"/>
    </source>
</evidence>
<sequence length="412" mass="45673">MSNILIFAGTTEGRKLAEAAADDQSGQNRFLVCVATEHGKHLLPKDSDSLTVLARRLDRREMEELIRKENIDRVIDATHPYAAEATENIRMAAEHTGVPCMRLLRRQAEPEERHIITASAKEAAEYLKDTSGNVLLTTGSKELAEFTVIADFEKRLYPRILPVPEMVKRAFDLGFDAAHLICMQGPFSYEDNLAMLRHINADYLVTKESGEAGGFSHKLAAAEAAGAKVIIIGRPKQEEGISLEEALKLCGLSQVPAKKAAWFPMFQDLTGKRILVVGGGRIAARRIRILSQYNCLLTVVAPEVLPPVKELERQGLLRLEERPYEEADLEDADIVLAATGDRELNRSIGILCRQKEITVNVADRKEECDFYFPGVIRHGDLTIGFTAGGKDHALAKKARILIERGLENGLDR</sequence>
<evidence type="ECO:0000313" key="9">
    <source>
        <dbReference type="EMBL" id="MCQ4636375.1"/>
    </source>
</evidence>
<name>A0ABT1RMH8_9FIRM</name>
<evidence type="ECO:0000256" key="5">
    <source>
        <dbReference type="ARBA" id="ARBA00023002"/>
    </source>
</evidence>
<keyword evidence="7" id="KW-0627">Porphyrin biosynthesis</keyword>
<dbReference type="EMBL" id="JANFXK010000005">
    <property type="protein sequence ID" value="MCQ4636375.1"/>
    <property type="molecule type" value="Genomic_DNA"/>
</dbReference>
<evidence type="ECO:0000256" key="6">
    <source>
        <dbReference type="ARBA" id="ARBA00023027"/>
    </source>
</evidence>